<protein>
    <recommendedName>
        <fullName evidence="3 9">GDP-L-fucose synthase</fullName>
        <ecNumber evidence="3 9">1.1.1.271</ecNumber>
    </recommendedName>
    <alternativeName>
        <fullName evidence="9">GDP-4-keto-6-deoxy-D-mannose-3,5-epimerase-4-reductase</fullName>
    </alternativeName>
</protein>
<dbReference type="PANTHER" id="PTHR43238">
    <property type="entry name" value="GDP-L-FUCOSE SYNTHASE"/>
    <property type="match status" value="1"/>
</dbReference>
<dbReference type="InterPro" id="IPR028614">
    <property type="entry name" value="GDP_fucose/colitose_synth"/>
</dbReference>
<dbReference type="HOGENOM" id="CLU_007383_18_0_7"/>
<dbReference type="STRING" id="883.DvMF_2695"/>
<feature type="binding site" evidence="9">
    <location>
        <position position="195"/>
    </location>
    <ligand>
        <name>substrate</name>
    </ligand>
</feature>
<dbReference type="KEGG" id="dvm:DvMF_2695"/>
<evidence type="ECO:0000256" key="9">
    <source>
        <dbReference type="HAMAP-Rule" id="MF_00956"/>
    </source>
</evidence>
<dbReference type="GO" id="GO:0016853">
    <property type="term" value="F:isomerase activity"/>
    <property type="evidence" value="ECO:0007669"/>
    <property type="project" value="UniProtKB-KW"/>
</dbReference>
<keyword evidence="7 9" id="KW-0511">Multifunctional enzyme</keyword>
<sequence length="321" mass="35737">MMQQAPPMQPHSRIYVAGHRGLVGSAIVRALQARGFNDLVLRTHAELDLCDQHAVSAFFAAEKPEYVFLAAAKVGGIHANDTYPAQFIRDNLLIQTNIIDAAYRNGCKKLLFLGSSCIYPKLCPQPIKEEYLLTGPLEPTNEWYAIAKIAGIKMCQAYRKQYGFDAISAMPTNLYGPGDNYHPENSHVIPALIRRFHEAKVAGTDRVKIWGTGAALREFLYVDDLARASVFLMENYSDCEHVNVGCQEEISIMDVAKCIAGVVGFRGEVVNDPTRPDGTPRKLMDSGRLYAMGWRPSWSLVDGLRKAYLDFLERHGDVLEG</sequence>
<comment type="function">
    <text evidence="9">Catalyzes the two-step NADP-dependent conversion of GDP-4-dehydro-6-deoxy-D-mannose to GDP-fucose, involving an epimerase and a reductase reaction.</text>
</comment>
<dbReference type="InterPro" id="IPR001509">
    <property type="entry name" value="Epimerase_deHydtase"/>
</dbReference>
<comment type="pathway">
    <text evidence="1 9">Nucleotide-sugar biosynthesis; GDP-L-fucose biosynthesis via de novo pathway; GDP-L-fucose from GDP-alpha-D-mannose: step 2/2.</text>
</comment>
<evidence type="ECO:0000256" key="3">
    <source>
        <dbReference type="ARBA" id="ARBA00012371"/>
    </source>
</evidence>
<dbReference type="HAMAP" id="MF_00956">
    <property type="entry name" value="GDP_fucose_synth"/>
    <property type="match status" value="1"/>
</dbReference>
<comment type="catalytic activity">
    <reaction evidence="8 9">
        <text>GDP-beta-L-fucose + NADP(+) = GDP-4-dehydro-alpha-D-rhamnose + NADPH + H(+)</text>
        <dbReference type="Rhea" id="RHEA:18885"/>
        <dbReference type="ChEBI" id="CHEBI:15378"/>
        <dbReference type="ChEBI" id="CHEBI:57273"/>
        <dbReference type="ChEBI" id="CHEBI:57783"/>
        <dbReference type="ChEBI" id="CHEBI:57964"/>
        <dbReference type="ChEBI" id="CHEBI:58349"/>
        <dbReference type="EC" id="1.1.1.271"/>
    </reaction>
</comment>
<dbReference type="FunFam" id="3.40.50.720:FF:000101">
    <property type="entry name" value="GDP-L-fucose synthase"/>
    <property type="match status" value="1"/>
</dbReference>
<evidence type="ECO:0000256" key="8">
    <source>
        <dbReference type="ARBA" id="ARBA00051935"/>
    </source>
</evidence>
<gene>
    <name evidence="9" type="primary">fcl</name>
    <name evidence="11" type="ordered locus">DvMF_2695</name>
</gene>
<feature type="binding site" evidence="9">
    <location>
        <begin position="171"/>
        <end position="174"/>
    </location>
    <ligand>
        <name>NADP(+)</name>
        <dbReference type="ChEBI" id="CHEBI:58349"/>
    </ligand>
</feature>
<dbReference type="Gene3D" id="3.40.50.720">
    <property type="entry name" value="NAD(P)-binding Rossmann-like Domain"/>
    <property type="match status" value="1"/>
</dbReference>
<comment type="similarity">
    <text evidence="2 9">Belongs to the NAD(P)-dependent epimerase/dehydratase family. Fucose synthase subfamily.</text>
</comment>
<dbReference type="GO" id="GO:0042351">
    <property type="term" value="P:'de novo' GDP-L-fucose biosynthetic process"/>
    <property type="evidence" value="ECO:0007669"/>
    <property type="project" value="UniProtKB-UniRule"/>
</dbReference>
<dbReference type="CDD" id="cd05239">
    <property type="entry name" value="GDP_FS_SDR_e"/>
    <property type="match status" value="1"/>
</dbReference>
<evidence type="ECO:0000259" key="10">
    <source>
        <dbReference type="Pfam" id="PF01370"/>
    </source>
</evidence>
<evidence type="ECO:0000313" key="11">
    <source>
        <dbReference type="EMBL" id="ACL09634.1"/>
    </source>
</evidence>
<feature type="binding site" evidence="9">
    <location>
        <position position="217"/>
    </location>
    <ligand>
        <name>substrate</name>
    </ligand>
</feature>
<evidence type="ECO:0000256" key="7">
    <source>
        <dbReference type="ARBA" id="ARBA00023268"/>
    </source>
</evidence>
<feature type="binding site" evidence="9">
    <location>
        <position position="187"/>
    </location>
    <ligand>
        <name>NADP(+)</name>
        <dbReference type="ChEBI" id="CHEBI:58349"/>
    </ligand>
</feature>
<evidence type="ECO:0000256" key="5">
    <source>
        <dbReference type="ARBA" id="ARBA00023002"/>
    </source>
</evidence>
<evidence type="ECO:0000256" key="6">
    <source>
        <dbReference type="ARBA" id="ARBA00023235"/>
    </source>
</evidence>
<keyword evidence="6 9" id="KW-0413">Isomerase</keyword>
<feature type="binding site" evidence="9">
    <location>
        <position position="148"/>
    </location>
    <ligand>
        <name>NADP(+)</name>
        <dbReference type="ChEBI" id="CHEBI:58349"/>
    </ligand>
</feature>
<feature type="site" description="Important for catalytic activity" evidence="9">
    <location>
        <position position="115"/>
    </location>
</feature>
<evidence type="ECO:0000256" key="4">
    <source>
        <dbReference type="ARBA" id="ARBA00022857"/>
    </source>
</evidence>
<dbReference type="PANTHER" id="PTHR43238:SF1">
    <property type="entry name" value="GDP-L-FUCOSE SYNTHASE"/>
    <property type="match status" value="1"/>
</dbReference>
<dbReference type="UniPathway" id="UPA00128">
    <property type="reaction ID" value="UER00191"/>
</dbReference>
<feature type="binding site" evidence="9">
    <location>
        <begin position="113"/>
        <end position="116"/>
    </location>
    <ligand>
        <name>NADP(+)</name>
        <dbReference type="ChEBI" id="CHEBI:58349"/>
    </ligand>
</feature>
<feature type="binding site" evidence="9">
    <location>
        <position position="277"/>
    </location>
    <ligand>
        <name>substrate</name>
    </ligand>
</feature>
<dbReference type="SUPFAM" id="SSF51735">
    <property type="entry name" value="NAD(P)-binding Rossmann-fold domains"/>
    <property type="match status" value="1"/>
</dbReference>
<organism evidence="11">
    <name type="scientific">Nitratidesulfovibrio vulgaris (strain DSM 19637 / Miyazaki F)</name>
    <name type="common">Desulfovibrio vulgaris</name>
    <dbReference type="NCBI Taxonomy" id="883"/>
    <lineage>
        <taxon>Bacteria</taxon>
        <taxon>Pseudomonadati</taxon>
        <taxon>Thermodesulfobacteriota</taxon>
        <taxon>Desulfovibrionia</taxon>
        <taxon>Desulfovibrionales</taxon>
        <taxon>Desulfovibrionaceae</taxon>
        <taxon>Nitratidesulfovibrio</taxon>
    </lineage>
</organism>
<dbReference type="GO" id="GO:0050577">
    <property type="term" value="F:GDP-L-fucose synthase activity"/>
    <property type="evidence" value="ECO:0007669"/>
    <property type="project" value="UniProtKB-UniRule"/>
</dbReference>
<dbReference type="Gene3D" id="3.90.25.10">
    <property type="entry name" value="UDP-galactose 4-epimerase, domain 1"/>
    <property type="match status" value="1"/>
</dbReference>
<dbReference type="EC" id="1.1.1.271" evidence="3 9"/>
<feature type="domain" description="NAD-dependent epimerase/dehydratase" evidence="10">
    <location>
        <begin position="14"/>
        <end position="245"/>
    </location>
</feature>
<dbReference type="InterPro" id="IPR036291">
    <property type="entry name" value="NAD(P)-bd_dom_sf"/>
</dbReference>
<dbReference type="Pfam" id="PF01370">
    <property type="entry name" value="Epimerase"/>
    <property type="match status" value="1"/>
</dbReference>
<feature type="active site" description="Proton donor/acceptor" evidence="9">
    <location>
        <position position="144"/>
    </location>
</feature>
<dbReference type="AlphaFoldDB" id="B8DIX3"/>
<feature type="binding site" evidence="9">
    <location>
        <position position="210"/>
    </location>
    <ligand>
        <name>substrate</name>
    </ligand>
</feature>
<accession>B8DIX3</accession>
<reference evidence="11" key="1">
    <citation type="submission" date="2008-10" db="EMBL/GenBank/DDBJ databases">
        <title>Complete sequence of Desulfovibrio vulgaris str. 'Miyazaki F'.</title>
        <authorList>
            <person name="Lucas S."/>
            <person name="Copeland A."/>
            <person name="Lapidus A."/>
            <person name="Glavina del Rio T."/>
            <person name="Dalin E."/>
            <person name="Tice H."/>
            <person name="Bruce D."/>
            <person name="Goodwin L."/>
            <person name="Pitluck S."/>
            <person name="Sims D."/>
            <person name="Brettin T."/>
            <person name="Detter J.C."/>
            <person name="Han C."/>
            <person name="Larimer F."/>
            <person name="Land M."/>
            <person name="Hauser L."/>
            <person name="Kyrpides N."/>
            <person name="Mikhailova N."/>
            <person name="Hazen T.C."/>
            <person name="Richardson P."/>
        </authorList>
    </citation>
    <scope>NUCLEOTIDE SEQUENCE</scope>
    <source>
        <strain evidence="11">Miyazaki F</strain>
    </source>
</reference>
<feature type="site" description="Important for catalytic activity" evidence="9">
    <location>
        <position position="117"/>
    </location>
</feature>
<keyword evidence="5 9" id="KW-0560">Oxidoreductase</keyword>
<feature type="binding site" evidence="9">
    <location>
        <begin position="18"/>
        <end position="24"/>
    </location>
    <ligand>
        <name>NADP(+)</name>
        <dbReference type="ChEBI" id="CHEBI:58349"/>
    </ligand>
</feature>
<proteinExistence type="inferred from homology"/>
<dbReference type="EMBL" id="CP001197">
    <property type="protein sequence ID" value="ACL09634.1"/>
    <property type="molecule type" value="Genomic_DNA"/>
</dbReference>
<name>B8DIX3_NITV9</name>
<dbReference type="GO" id="GO:0070401">
    <property type="term" value="F:NADP+ binding"/>
    <property type="evidence" value="ECO:0007669"/>
    <property type="project" value="UniProtKB-UniRule"/>
</dbReference>
<evidence type="ECO:0000256" key="1">
    <source>
        <dbReference type="ARBA" id="ARBA00004883"/>
    </source>
</evidence>
<evidence type="ECO:0000256" key="2">
    <source>
        <dbReference type="ARBA" id="ARBA00005959"/>
    </source>
</evidence>
<dbReference type="eggNOG" id="COG0451">
    <property type="taxonomic scope" value="Bacteria"/>
</dbReference>
<keyword evidence="4 9" id="KW-0521">NADP</keyword>